<evidence type="ECO:0000313" key="2">
    <source>
        <dbReference type="Proteomes" id="UP001209885"/>
    </source>
</evidence>
<sequence length="93" mass="11103">MIKTFGDKVTEKVFDGIRSKKLPEDIQRIGRRKLRMINNSFSINDLRIPPANRLEKLSGDLKDYHSIRINKQWRIIFKWENNDAFNVSIVDYH</sequence>
<dbReference type="Pfam" id="PF05015">
    <property type="entry name" value="HigB-like_toxin"/>
    <property type="match status" value="1"/>
</dbReference>
<accession>A0ABT3RQA0</accession>
<proteinExistence type="predicted"/>
<keyword evidence="2" id="KW-1185">Reference proteome</keyword>
<dbReference type="InterPro" id="IPR007711">
    <property type="entry name" value="HigB-1"/>
</dbReference>
<dbReference type="SUPFAM" id="SSF143011">
    <property type="entry name" value="RelE-like"/>
    <property type="match status" value="1"/>
</dbReference>
<gene>
    <name evidence="1" type="ORF">OO013_07935</name>
</gene>
<dbReference type="PANTHER" id="PTHR40266">
    <property type="entry name" value="TOXIN HIGB-1"/>
    <property type="match status" value="1"/>
</dbReference>
<protein>
    <submittedName>
        <fullName evidence="1">Type II toxin-antitoxin system RelE/ParE family toxin</fullName>
    </submittedName>
</protein>
<dbReference type="InterPro" id="IPR035093">
    <property type="entry name" value="RelE/ParE_toxin_dom_sf"/>
</dbReference>
<organism evidence="1 2">
    <name type="scientific">Mangrovivirga halotolerans</name>
    <dbReference type="NCBI Taxonomy" id="2993936"/>
    <lineage>
        <taxon>Bacteria</taxon>
        <taxon>Pseudomonadati</taxon>
        <taxon>Bacteroidota</taxon>
        <taxon>Cytophagia</taxon>
        <taxon>Cytophagales</taxon>
        <taxon>Mangrovivirgaceae</taxon>
        <taxon>Mangrovivirga</taxon>
    </lineage>
</organism>
<dbReference type="PANTHER" id="PTHR40266:SF2">
    <property type="entry name" value="TOXIN HIGB-1"/>
    <property type="match status" value="1"/>
</dbReference>
<comment type="caution">
    <text evidence="1">The sequence shown here is derived from an EMBL/GenBank/DDBJ whole genome shotgun (WGS) entry which is preliminary data.</text>
</comment>
<dbReference type="RefSeq" id="WP_266056204.1">
    <property type="nucleotide sequence ID" value="NZ_JAPFQN010000004.1"/>
</dbReference>
<evidence type="ECO:0000313" key="1">
    <source>
        <dbReference type="EMBL" id="MCX2743790.1"/>
    </source>
</evidence>
<dbReference type="Proteomes" id="UP001209885">
    <property type="component" value="Unassembled WGS sequence"/>
</dbReference>
<name>A0ABT3RQA0_9BACT</name>
<dbReference type="Gene3D" id="3.30.2310.20">
    <property type="entry name" value="RelE-like"/>
    <property type="match status" value="1"/>
</dbReference>
<reference evidence="1 2" key="1">
    <citation type="submission" date="2022-11" db="EMBL/GenBank/DDBJ databases">
        <title>The characterization of three novel Bacteroidetes species and genomic analysis of their roles in tidal elemental geochemical cycles.</title>
        <authorList>
            <person name="Ma K."/>
        </authorList>
    </citation>
    <scope>NUCLEOTIDE SEQUENCE [LARGE SCALE GENOMIC DNA]</scope>
    <source>
        <strain evidence="1 2">M17</strain>
    </source>
</reference>
<dbReference type="EMBL" id="JAPFQN010000004">
    <property type="protein sequence ID" value="MCX2743790.1"/>
    <property type="molecule type" value="Genomic_DNA"/>
</dbReference>